<dbReference type="PANTHER" id="PTHR21551:SF0">
    <property type="entry name" value="PROTEIN ASSOCIATED WITH TOPO II RELATED-1, ISOFORM A"/>
    <property type="match status" value="1"/>
</dbReference>
<comment type="caution">
    <text evidence="9">The sequence shown here is derived from an EMBL/GenBank/DDBJ whole genome shotgun (WGS) entry which is preliminary data.</text>
</comment>
<protein>
    <recommendedName>
        <fullName evidence="8">mRNA decay factor PAT1 domain-containing protein</fullName>
    </recommendedName>
</protein>
<evidence type="ECO:0000259" key="8">
    <source>
        <dbReference type="Pfam" id="PF09770"/>
    </source>
</evidence>
<feature type="region of interest" description="Disordered" evidence="7">
    <location>
        <begin position="138"/>
        <end position="344"/>
    </location>
</feature>
<dbReference type="GO" id="GO:0033962">
    <property type="term" value="P:P-body assembly"/>
    <property type="evidence" value="ECO:0007669"/>
    <property type="project" value="TreeGrafter"/>
</dbReference>
<feature type="region of interest" description="Disordered" evidence="7">
    <location>
        <begin position="95"/>
        <end position="116"/>
    </location>
</feature>
<dbReference type="InterPro" id="IPR019167">
    <property type="entry name" value="PAT1_dom"/>
</dbReference>
<feature type="compositionally biased region" description="Low complexity" evidence="7">
    <location>
        <begin position="235"/>
        <end position="282"/>
    </location>
</feature>
<sequence length="855" mass="95264">MSFFGFDPDPSQSHRPNAPGFGQVQDPFAGLKAQAIPDDDVLDFEETFDGLDDSGDAFNDDTFGAGGPTVGKDFDFSGQTDNVARAIEEERMRFAATRPAVRPASPPKKPTKPVKTGYESYIPKLEADASLWGNAPASAPELAYHQRQQNQPGPSVQPRQMMSLEEVEAMMSGQPLPSQQQQQPDQQYGGLPAFSFPQGQTAQQYQASLQQQQNLAGQPLNYSHPPHILQRPHHPGQQQQQQSTPNPAAQTAQQPQILQRPRQENQQPPRAQQQQPVQAHQPPTQPGQQPRHILQNPNRLSGPGQPLAHLPHQQQMHQHQHQHQHHGQRLSPMPGHGRGTSYNGPVITNAAQILNLSEEDKAAFMQEEARRAKRNHKIHMMSKDNGLMTPQDKNFITRIQLQQLVTATGNIDAASPEAALNEDFYYQVYAQIRGASRQNPHQPASQFAHTYLFQTGGRYGMRRNMRHGDNHMQRMEQQVQRAIEAAKARPKNKQLVVEGSLGKISFSNAKTPKPLLNFKRRDGDLSANSAARRAGQGHLNDAAADRRTILRNIESVYSDLMQMEDHERQVPPPPNENDAGSIQNHMEWRETLQTLNKKLWEDLKVMEPIVENSPVAHPFIAILSHPKGKKCIPRVMRHIDDNQRLTMITIITIHLDQLDVISRALPTPGATPDAPLVPPPLAVREEVELFAQTVMPSIFAYIGDAPLNIITGLLGLLIQRTTVPLVALTKIGLLLLTVLMSRAEVLRETSGNQKEEWAAWADLYTDLFSLIEPSLPHIFPGTVVDADDVHVWQFLASMGVGASPDQQQRLVLGVKERVMETVGVSRTLPKEMEEVRLGNVNLFMRAIGLDVELLG</sequence>
<feature type="domain" description="mRNA decay factor PAT1" evidence="8">
    <location>
        <begin position="1"/>
        <end position="852"/>
    </location>
</feature>
<keyword evidence="5" id="KW-0694">RNA-binding</keyword>
<evidence type="ECO:0000256" key="2">
    <source>
        <dbReference type="ARBA" id="ARBA00004201"/>
    </source>
</evidence>
<comment type="similarity">
    <text evidence="3">Belongs to the PAT1 family.</text>
</comment>
<feature type="region of interest" description="Disordered" evidence="7">
    <location>
        <begin position="1"/>
        <end position="24"/>
    </location>
</feature>
<dbReference type="Pfam" id="PF09770">
    <property type="entry name" value="PAT1"/>
    <property type="match status" value="1"/>
</dbReference>
<comment type="subcellular location">
    <subcellularLocation>
        <location evidence="2">Cytoplasm</location>
        <location evidence="2">P-body</location>
    </subcellularLocation>
    <subcellularLocation>
        <location evidence="1">Nucleus</location>
    </subcellularLocation>
</comment>
<keyword evidence="10" id="KW-1185">Reference proteome</keyword>
<feature type="compositionally biased region" description="Low complexity" evidence="7">
    <location>
        <begin position="174"/>
        <end position="187"/>
    </location>
</feature>
<evidence type="ECO:0000256" key="3">
    <source>
        <dbReference type="ARBA" id="ARBA00009138"/>
    </source>
</evidence>
<dbReference type="GO" id="GO:0003723">
    <property type="term" value="F:RNA binding"/>
    <property type="evidence" value="ECO:0007669"/>
    <property type="project" value="UniProtKB-KW"/>
</dbReference>
<feature type="region of interest" description="Disordered" evidence="7">
    <location>
        <begin position="52"/>
        <end position="76"/>
    </location>
</feature>
<reference evidence="9 10" key="1">
    <citation type="submission" date="2019-07" db="EMBL/GenBank/DDBJ databases">
        <title>Venturia inaequalis Genome Resource.</title>
        <authorList>
            <person name="Lichtner F.J."/>
        </authorList>
    </citation>
    <scope>NUCLEOTIDE SEQUENCE [LARGE SCALE GENOMIC DNA]</scope>
    <source>
        <strain evidence="9 10">DMI_063113</strain>
    </source>
</reference>
<organism evidence="9 10">
    <name type="scientific">Venturia inaequalis</name>
    <name type="common">Apple scab fungus</name>
    <dbReference type="NCBI Taxonomy" id="5025"/>
    <lineage>
        <taxon>Eukaryota</taxon>
        <taxon>Fungi</taxon>
        <taxon>Dikarya</taxon>
        <taxon>Ascomycota</taxon>
        <taxon>Pezizomycotina</taxon>
        <taxon>Dothideomycetes</taxon>
        <taxon>Pleosporomycetidae</taxon>
        <taxon>Venturiales</taxon>
        <taxon>Venturiaceae</taxon>
        <taxon>Venturia</taxon>
    </lineage>
</organism>
<evidence type="ECO:0000313" key="10">
    <source>
        <dbReference type="Proteomes" id="UP000490939"/>
    </source>
</evidence>
<dbReference type="EMBL" id="WNWR01000427">
    <property type="protein sequence ID" value="KAE9978937.1"/>
    <property type="molecule type" value="Genomic_DNA"/>
</dbReference>
<dbReference type="GO" id="GO:0000932">
    <property type="term" value="C:P-body"/>
    <property type="evidence" value="ECO:0007669"/>
    <property type="project" value="UniProtKB-SubCell"/>
</dbReference>
<evidence type="ECO:0000256" key="7">
    <source>
        <dbReference type="SAM" id="MobiDB-lite"/>
    </source>
</evidence>
<name>A0A8H3V0P5_VENIN</name>
<proteinExistence type="inferred from homology"/>
<dbReference type="GO" id="GO:0005634">
    <property type="term" value="C:nucleus"/>
    <property type="evidence" value="ECO:0007669"/>
    <property type="project" value="UniProtKB-SubCell"/>
</dbReference>
<keyword evidence="6" id="KW-0539">Nucleus</keyword>
<dbReference type="InterPro" id="IPR039900">
    <property type="entry name" value="Pat1-like"/>
</dbReference>
<feature type="compositionally biased region" description="Low complexity" evidence="7">
    <location>
        <begin position="198"/>
        <end position="218"/>
    </location>
</feature>
<feature type="compositionally biased region" description="Basic residues" evidence="7">
    <location>
        <begin position="318"/>
        <end position="328"/>
    </location>
</feature>
<feature type="compositionally biased region" description="Polar residues" evidence="7">
    <location>
        <begin position="146"/>
        <end position="160"/>
    </location>
</feature>
<accession>A0A8H3V0P5</accession>
<evidence type="ECO:0000313" key="9">
    <source>
        <dbReference type="EMBL" id="KAE9978937.1"/>
    </source>
</evidence>
<gene>
    <name evidence="9" type="ORF">EG327_007198</name>
</gene>
<dbReference type="GO" id="GO:0000290">
    <property type="term" value="P:deadenylation-dependent decapping of nuclear-transcribed mRNA"/>
    <property type="evidence" value="ECO:0007669"/>
    <property type="project" value="InterPro"/>
</dbReference>
<keyword evidence="4" id="KW-0963">Cytoplasm</keyword>
<dbReference type="Proteomes" id="UP000490939">
    <property type="component" value="Unassembled WGS sequence"/>
</dbReference>
<dbReference type="PANTHER" id="PTHR21551">
    <property type="entry name" value="TOPOISOMERASE II-ASSOCIATED PROTEIN PAT1"/>
    <property type="match status" value="1"/>
</dbReference>
<evidence type="ECO:0000256" key="5">
    <source>
        <dbReference type="ARBA" id="ARBA00022884"/>
    </source>
</evidence>
<evidence type="ECO:0000256" key="1">
    <source>
        <dbReference type="ARBA" id="ARBA00004123"/>
    </source>
</evidence>
<evidence type="ECO:0000256" key="6">
    <source>
        <dbReference type="ARBA" id="ARBA00023242"/>
    </source>
</evidence>
<evidence type="ECO:0000256" key="4">
    <source>
        <dbReference type="ARBA" id="ARBA00022490"/>
    </source>
</evidence>
<dbReference type="AlphaFoldDB" id="A0A8H3V0P5"/>